<accession>A0AAX2AE52</accession>
<dbReference type="EMBL" id="NXID01000035">
    <property type="protein sequence ID" value="RXK15188.1"/>
    <property type="molecule type" value="Genomic_DNA"/>
</dbReference>
<dbReference type="SUPFAM" id="SSF56796">
    <property type="entry name" value="Dehydroquinate synthase-like"/>
    <property type="match status" value="1"/>
</dbReference>
<dbReference type="CDD" id="cd08187">
    <property type="entry name" value="BDH"/>
    <property type="match status" value="1"/>
</dbReference>
<dbReference type="Proteomes" id="UP000290092">
    <property type="component" value="Unassembled WGS sequence"/>
</dbReference>
<proteinExistence type="inferred from homology"/>
<protein>
    <submittedName>
        <fullName evidence="5">NADH-dependent alcohol dehydrogenase</fullName>
    </submittedName>
</protein>
<dbReference type="InterPro" id="IPR044731">
    <property type="entry name" value="BDH-like"/>
</dbReference>
<dbReference type="KEGG" id="amyt:AMYT_1933"/>
<feature type="domain" description="Fe-containing alcohol dehydrogenase-like C-terminal" evidence="4">
    <location>
        <begin position="185"/>
        <end position="374"/>
    </location>
</feature>
<dbReference type="PANTHER" id="PTHR43633:SF1">
    <property type="entry name" value="ALCOHOL DEHYDROGENASE YQHD"/>
    <property type="match status" value="1"/>
</dbReference>
<dbReference type="RefSeq" id="WP_114842341.1">
    <property type="nucleotide sequence ID" value="NZ_CP031219.1"/>
</dbReference>
<dbReference type="InterPro" id="IPR056798">
    <property type="entry name" value="ADH_Fe_C"/>
</dbReference>
<dbReference type="AlphaFoldDB" id="A0AAX2AE52"/>
<dbReference type="GO" id="GO:1990002">
    <property type="term" value="F:methylglyoxal reductase (NADPH) (acetol producing) activity"/>
    <property type="evidence" value="ECO:0007669"/>
    <property type="project" value="TreeGrafter"/>
</dbReference>
<evidence type="ECO:0000259" key="4">
    <source>
        <dbReference type="Pfam" id="PF25137"/>
    </source>
</evidence>
<dbReference type="InterPro" id="IPR001670">
    <property type="entry name" value="ADH_Fe/GldA"/>
</dbReference>
<evidence type="ECO:0000256" key="2">
    <source>
        <dbReference type="ARBA" id="ARBA00023002"/>
    </source>
</evidence>
<dbReference type="GO" id="GO:0005829">
    <property type="term" value="C:cytosol"/>
    <property type="evidence" value="ECO:0007669"/>
    <property type="project" value="TreeGrafter"/>
</dbReference>
<feature type="domain" description="Alcohol dehydrogenase iron-type/glycerol dehydrogenase GldA" evidence="3">
    <location>
        <begin position="8"/>
        <end position="173"/>
    </location>
</feature>
<evidence type="ECO:0000313" key="6">
    <source>
        <dbReference type="Proteomes" id="UP000290092"/>
    </source>
</evidence>
<evidence type="ECO:0000259" key="3">
    <source>
        <dbReference type="Pfam" id="PF00465"/>
    </source>
</evidence>
<reference evidence="5 6" key="1">
    <citation type="submission" date="2017-09" db="EMBL/GenBank/DDBJ databases">
        <title>Genomics of the genus Arcobacter.</title>
        <authorList>
            <person name="Perez-Cataluna A."/>
            <person name="Figueras M.J."/>
            <person name="Salas-Masso N."/>
        </authorList>
    </citation>
    <scope>NUCLEOTIDE SEQUENCE [LARGE SCALE GENOMIC DNA]</scope>
    <source>
        <strain evidence="5 6">CECT 7386</strain>
    </source>
</reference>
<comment type="similarity">
    <text evidence="1">Belongs to the iron-containing alcohol dehydrogenase family.</text>
</comment>
<keyword evidence="6" id="KW-1185">Reference proteome</keyword>
<dbReference type="Pfam" id="PF00465">
    <property type="entry name" value="Fe-ADH"/>
    <property type="match status" value="1"/>
</dbReference>
<dbReference type="GO" id="GO:0008106">
    <property type="term" value="F:alcohol dehydrogenase (NADP+) activity"/>
    <property type="evidence" value="ECO:0007669"/>
    <property type="project" value="TreeGrafter"/>
</dbReference>
<dbReference type="Gene3D" id="3.40.50.1970">
    <property type="match status" value="1"/>
</dbReference>
<dbReference type="Gene3D" id="1.20.1090.10">
    <property type="entry name" value="Dehydroquinate synthase-like - alpha domain"/>
    <property type="match status" value="1"/>
</dbReference>
<keyword evidence="2" id="KW-0560">Oxidoreductase</keyword>
<evidence type="ECO:0000313" key="5">
    <source>
        <dbReference type="EMBL" id="RXK15188.1"/>
    </source>
</evidence>
<comment type="caution">
    <text evidence="5">The sequence shown here is derived from an EMBL/GenBank/DDBJ whole genome shotgun (WGS) entry which is preliminary data.</text>
</comment>
<sequence length="382" mass="42388">MTYTYHNPTIIEFGEGKIESITNYIPKDSKVLFVYGGGSIKKNGVYEQVVKVLKDYTFFEFSGVEPNPTVETMNKAVEIVREKNIDFILAVGGGSVIDGCKYLAAASLYEGDGWDFLDGTSQPKAAVTLGAILTLPATGSESNSGTVVSKKATNEKRYFFSPFIFPKFAVLDPSVMATLDDRQLANGVVDAFVHTCEQYITYPNNSPIHDGYSETILKGLVKLMQTWDKRKEYSWHEDLMLLANQALNGFIGAGVPQDWATHMIGHELTAFYGIDHGRSLAIVQPQLFKVMFEDKKEKLLQMGKNILNIDDANKVIDKIEELYNSVGISTNLNDYINGDKEVISKITTALKNHNMTALGEKGNLTLDKVEQILTLALKPKEI</sequence>
<dbReference type="FunFam" id="3.40.50.1970:FF:000003">
    <property type="entry name" value="Alcohol dehydrogenase, iron-containing"/>
    <property type="match status" value="1"/>
</dbReference>
<gene>
    <name evidence="5" type="ORF">CP985_09855</name>
</gene>
<dbReference type="PANTHER" id="PTHR43633">
    <property type="entry name" value="ALCOHOL DEHYDROGENASE YQHD"/>
    <property type="match status" value="1"/>
</dbReference>
<dbReference type="GO" id="GO:1990362">
    <property type="term" value="F:butanol dehydrogenase (NAD+) activity"/>
    <property type="evidence" value="ECO:0007669"/>
    <property type="project" value="InterPro"/>
</dbReference>
<evidence type="ECO:0000256" key="1">
    <source>
        <dbReference type="ARBA" id="ARBA00007358"/>
    </source>
</evidence>
<dbReference type="Pfam" id="PF25137">
    <property type="entry name" value="ADH_Fe_C"/>
    <property type="match status" value="1"/>
</dbReference>
<organism evidence="5 6">
    <name type="scientific">Malaciobacter mytili LMG 24559</name>
    <dbReference type="NCBI Taxonomy" id="1032238"/>
    <lineage>
        <taxon>Bacteria</taxon>
        <taxon>Pseudomonadati</taxon>
        <taxon>Campylobacterota</taxon>
        <taxon>Epsilonproteobacteria</taxon>
        <taxon>Campylobacterales</taxon>
        <taxon>Arcobacteraceae</taxon>
        <taxon>Malaciobacter</taxon>
    </lineage>
</organism>
<name>A0AAX2AE52_9BACT</name>
<dbReference type="GO" id="GO:0046872">
    <property type="term" value="F:metal ion binding"/>
    <property type="evidence" value="ECO:0007669"/>
    <property type="project" value="InterPro"/>
</dbReference>